<dbReference type="Proteomes" id="UP000183832">
    <property type="component" value="Unassembled WGS sequence"/>
</dbReference>
<evidence type="ECO:0000313" key="1">
    <source>
        <dbReference type="EMBL" id="CRL01740.1"/>
    </source>
</evidence>
<reference evidence="1 2" key="1">
    <citation type="submission" date="2015-04" db="EMBL/GenBank/DDBJ databases">
        <authorList>
            <person name="Syromyatnikov M.Y."/>
            <person name="Popov V.N."/>
        </authorList>
    </citation>
    <scope>NUCLEOTIDE SEQUENCE [LARGE SCALE GENOMIC DNA]</scope>
</reference>
<organism evidence="1 2">
    <name type="scientific">Clunio marinus</name>
    <dbReference type="NCBI Taxonomy" id="568069"/>
    <lineage>
        <taxon>Eukaryota</taxon>
        <taxon>Metazoa</taxon>
        <taxon>Ecdysozoa</taxon>
        <taxon>Arthropoda</taxon>
        <taxon>Hexapoda</taxon>
        <taxon>Insecta</taxon>
        <taxon>Pterygota</taxon>
        <taxon>Neoptera</taxon>
        <taxon>Endopterygota</taxon>
        <taxon>Diptera</taxon>
        <taxon>Nematocera</taxon>
        <taxon>Chironomoidea</taxon>
        <taxon>Chironomidae</taxon>
        <taxon>Clunio</taxon>
    </lineage>
</organism>
<dbReference type="EMBL" id="CVRI01000056">
    <property type="protein sequence ID" value="CRL01740.1"/>
    <property type="molecule type" value="Genomic_DNA"/>
</dbReference>
<sequence length="100" mass="11387">MISTDLITSINITIHGLHIGMKGRQASNGRKIQNNKTILFYIQSRTFLAMVIDSGIHSMTRSNYEWMNNNLTMILEIDDVAPSFESPLALKYLKIFLNVL</sequence>
<evidence type="ECO:0000313" key="2">
    <source>
        <dbReference type="Proteomes" id="UP000183832"/>
    </source>
</evidence>
<protein>
    <submittedName>
        <fullName evidence="1">CLUMA_CG014956, isoform A</fullName>
    </submittedName>
</protein>
<accession>A0A1J1IQC2</accession>
<gene>
    <name evidence="1" type="ORF">CLUMA_CG014956</name>
</gene>
<dbReference type="AlphaFoldDB" id="A0A1J1IQC2"/>
<name>A0A1J1IQC2_9DIPT</name>
<proteinExistence type="predicted"/>
<keyword evidence="2" id="KW-1185">Reference proteome</keyword>